<comment type="pathway">
    <text evidence="3 11">Cofactor biosynthesis; thiamine diphosphate biosynthesis; 4-methyl-5-(2-phosphoethyl)-thiazole from 5-(2-hydroxyethyl)-4-methylthiazole: step 1/1.</text>
</comment>
<reference evidence="12" key="1">
    <citation type="submission" date="2006-05" db="EMBL/GenBank/DDBJ databases">
        <title>Annotation of the draft genome assembly of Desulfuromonas acetoxidans DSM 684.</title>
        <authorList>
            <consortium name="US DOE Joint Genome Institute (JGI-ORNL)"/>
            <person name="Larimer F."/>
            <person name="Land M."/>
            <person name="Hauser L."/>
        </authorList>
    </citation>
    <scope>NUCLEOTIDE SEQUENCE [LARGE SCALE GENOMIC DNA]</scope>
    <source>
        <strain evidence="12">DSM 684</strain>
    </source>
</reference>
<organism evidence="12 13">
    <name type="scientific">Desulfuromonas acetoxidans (strain DSM 684 / 11070)</name>
    <dbReference type="NCBI Taxonomy" id="281689"/>
    <lineage>
        <taxon>Bacteria</taxon>
        <taxon>Pseudomonadati</taxon>
        <taxon>Thermodesulfobacteriota</taxon>
        <taxon>Desulfuromonadia</taxon>
        <taxon>Desulfuromonadales</taxon>
        <taxon>Desulfuromonadaceae</taxon>
        <taxon>Desulfuromonas</taxon>
    </lineage>
</organism>
<comment type="catalytic activity">
    <reaction evidence="1 11">
        <text>5-(2-hydroxyethyl)-4-methylthiazole + ATP = 4-methyl-5-(2-phosphooxyethyl)-thiazole + ADP + H(+)</text>
        <dbReference type="Rhea" id="RHEA:24212"/>
        <dbReference type="ChEBI" id="CHEBI:15378"/>
        <dbReference type="ChEBI" id="CHEBI:17957"/>
        <dbReference type="ChEBI" id="CHEBI:30616"/>
        <dbReference type="ChEBI" id="CHEBI:58296"/>
        <dbReference type="ChEBI" id="CHEBI:456216"/>
        <dbReference type="EC" id="2.7.1.50"/>
    </reaction>
</comment>
<dbReference type="Pfam" id="PF02110">
    <property type="entry name" value="HK"/>
    <property type="match status" value="1"/>
</dbReference>
<dbReference type="RefSeq" id="WP_005997906.1">
    <property type="nucleotide sequence ID" value="NZ_AAEW02000002.1"/>
</dbReference>
<feature type="binding site" evidence="11">
    <location>
        <position position="195"/>
    </location>
    <ligand>
        <name>substrate</name>
    </ligand>
</feature>
<dbReference type="AlphaFoldDB" id="Q1K3F3"/>
<keyword evidence="10 11" id="KW-0784">Thiamine biosynthesis</keyword>
<evidence type="ECO:0000256" key="11">
    <source>
        <dbReference type="HAMAP-Rule" id="MF_00228"/>
    </source>
</evidence>
<evidence type="ECO:0000256" key="5">
    <source>
        <dbReference type="ARBA" id="ARBA00022723"/>
    </source>
</evidence>
<comment type="similarity">
    <text evidence="11">Belongs to the Thz kinase family.</text>
</comment>
<keyword evidence="9 11" id="KW-0460">Magnesium</keyword>
<keyword evidence="13" id="KW-1185">Reference proteome</keyword>
<evidence type="ECO:0000256" key="6">
    <source>
        <dbReference type="ARBA" id="ARBA00022741"/>
    </source>
</evidence>
<keyword evidence="5 11" id="KW-0479">Metal-binding</keyword>
<dbReference type="PIRSF" id="PIRSF000513">
    <property type="entry name" value="Thz_kinase"/>
    <property type="match status" value="1"/>
</dbReference>
<dbReference type="OrthoDB" id="8909021at2"/>
<keyword evidence="8 11" id="KW-0067">ATP-binding</keyword>
<dbReference type="Gene3D" id="3.40.1190.20">
    <property type="match status" value="1"/>
</dbReference>
<evidence type="ECO:0000313" key="13">
    <source>
        <dbReference type="Proteomes" id="UP000005695"/>
    </source>
</evidence>
<dbReference type="HAMAP" id="MF_00228">
    <property type="entry name" value="Thz_kinase"/>
    <property type="match status" value="1"/>
</dbReference>
<evidence type="ECO:0000256" key="8">
    <source>
        <dbReference type="ARBA" id="ARBA00022840"/>
    </source>
</evidence>
<evidence type="ECO:0000256" key="10">
    <source>
        <dbReference type="ARBA" id="ARBA00022977"/>
    </source>
</evidence>
<dbReference type="CDD" id="cd01170">
    <property type="entry name" value="THZ_kinase"/>
    <property type="match status" value="1"/>
</dbReference>
<proteinExistence type="inferred from homology"/>
<name>Q1K3F3_DESA6</name>
<sequence length="266" mass="27716">MISTETLWRDIEAIREQAPLVHNITNFVVMNTTANALLSLGASPVMAHAADEVEEMVGLASALVVNIGTLSQMWVDSMAKAIPAAAARTIPIVFDPVGAGATRFRTESCLRLMGLAQPTVIRGNASEIMALAGAQVQTRGVDSGAAVDDAQGAARQLAHQWQCVVVVSGASDLITDGEALWWVDNGHAMMPRVTGLGCTASALVGAFCAVNDQPLTAAAHAMSTLGICGELAAESSVGPGSLQVAVIDALYGLTREEVERRLRVRG</sequence>
<evidence type="ECO:0000256" key="3">
    <source>
        <dbReference type="ARBA" id="ARBA00004868"/>
    </source>
</evidence>
<evidence type="ECO:0000313" key="12">
    <source>
        <dbReference type="EMBL" id="EAT17021.1"/>
    </source>
</evidence>
<evidence type="ECO:0000256" key="7">
    <source>
        <dbReference type="ARBA" id="ARBA00022777"/>
    </source>
</evidence>
<dbReference type="GO" id="GO:0000287">
    <property type="term" value="F:magnesium ion binding"/>
    <property type="evidence" value="ECO:0007669"/>
    <property type="project" value="UniProtKB-UniRule"/>
</dbReference>
<comment type="function">
    <text evidence="11">Catalyzes the phosphorylation of the hydroxyl group of 4-methyl-5-beta-hydroxyethylthiazole (THZ).</text>
</comment>
<keyword evidence="6 11" id="KW-0547">Nucleotide-binding</keyword>
<dbReference type="GO" id="GO:0009228">
    <property type="term" value="P:thiamine biosynthetic process"/>
    <property type="evidence" value="ECO:0007669"/>
    <property type="project" value="UniProtKB-KW"/>
</dbReference>
<dbReference type="Proteomes" id="UP000005695">
    <property type="component" value="Unassembled WGS sequence"/>
</dbReference>
<comment type="caution">
    <text evidence="12">The sequence shown here is derived from an EMBL/GenBank/DDBJ whole genome shotgun (WGS) entry which is preliminary data.</text>
</comment>
<dbReference type="InterPro" id="IPR000417">
    <property type="entry name" value="Hyethyz_kinase"/>
</dbReference>
<dbReference type="GO" id="GO:0110051">
    <property type="term" value="P:metabolite repair"/>
    <property type="evidence" value="ECO:0007669"/>
    <property type="project" value="TreeGrafter"/>
</dbReference>
<protein>
    <recommendedName>
        <fullName evidence="11">Hydroxyethylthiazole kinase</fullName>
        <ecNumber evidence="11">2.7.1.50</ecNumber>
    </recommendedName>
    <alternativeName>
        <fullName evidence="11">4-methyl-5-beta-hydroxyethylthiazole kinase</fullName>
        <shortName evidence="11">TH kinase</shortName>
        <shortName evidence="11">Thz kinase</shortName>
    </alternativeName>
</protein>
<dbReference type="SUPFAM" id="SSF53613">
    <property type="entry name" value="Ribokinase-like"/>
    <property type="match status" value="1"/>
</dbReference>
<comment type="cofactor">
    <cofactor evidence="2 11">
        <name>Mg(2+)</name>
        <dbReference type="ChEBI" id="CHEBI:18420"/>
    </cofactor>
</comment>
<dbReference type="NCBIfam" id="NF006830">
    <property type="entry name" value="PRK09355.1"/>
    <property type="match status" value="1"/>
</dbReference>
<keyword evidence="7 11" id="KW-0418">Kinase</keyword>
<dbReference type="EMBL" id="AAEW02000002">
    <property type="protein sequence ID" value="EAT17021.1"/>
    <property type="molecule type" value="Genomic_DNA"/>
</dbReference>
<dbReference type="GO" id="GO:0005524">
    <property type="term" value="F:ATP binding"/>
    <property type="evidence" value="ECO:0007669"/>
    <property type="project" value="UniProtKB-UniRule"/>
</dbReference>
<evidence type="ECO:0000256" key="4">
    <source>
        <dbReference type="ARBA" id="ARBA00022679"/>
    </source>
</evidence>
<evidence type="ECO:0000256" key="2">
    <source>
        <dbReference type="ARBA" id="ARBA00001946"/>
    </source>
</evidence>
<feature type="binding site" evidence="11">
    <location>
        <position position="46"/>
    </location>
    <ligand>
        <name>substrate</name>
    </ligand>
</feature>
<gene>
    <name evidence="11" type="primary">thiM</name>
    <name evidence="12" type="ORF">Dace_2887</name>
</gene>
<evidence type="ECO:0000256" key="9">
    <source>
        <dbReference type="ARBA" id="ARBA00022842"/>
    </source>
</evidence>
<keyword evidence="4 11" id="KW-0808">Transferase</keyword>
<dbReference type="UniPathway" id="UPA00060">
    <property type="reaction ID" value="UER00139"/>
</dbReference>
<dbReference type="GO" id="GO:0004417">
    <property type="term" value="F:hydroxyethylthiazole kinase activity"/>
    <property type="evidence" value="ECO:0007669"/>
    <property type="project" value="UniProtKB-UniRule"/>
</dbReference>
<feature type="binding site" evidence="11">
    <location>
        <position position="168"/>
    </location>
    <ligand>
        <name>ATP</name>
        <dbReference type="ChEBI" id="CHEBI:30616"/>
    </ligand>
</feature>
<dbReference type="PRINTS" id="PR01099">
    <property type="entry name" value="HYETHTZKNASE"/>
</dbReference>
<feature type="binding site" evidence="11">
    <location>
        <position position="122"/>
    </location>
    <ligand>
        <name>ATP</name>
        <dbReference type="ChEBI" id="CHEBI:30616"/>
    </ligand>
</feature>
<dbReference type="EC" id="2.7.1.50" evidence="11"/>
<dbReference type="PANTHER" id="PTHR12592:SF0">
    <property type="entry name" value="ATP-DEPENDENT (S)-NAD(P)H-HYDRATE DEHYDRATASE"/>
    <property type="match status" value="1"/>
</dbReference>
<dbReference type="PANTHER" id="PTHR12592">
    <property type="entry name" value="ATP-DEPENDENT (S)-NAD(P)H-HYDRATE DEHYDRATASE FAMILY MEMBER"/>
    <property type="match status" value="1"/>
</dbReference>
<dbReference type="InterPro" id="IPR029056">
    <property type="entry name" value="Ribokinase-like"/>
</dbReference>
<evidence type="ECO:0000256" key="1">
    <source>
        <dbReference type="ARBA" id="ARBA00001771"/>
    </source>
</evidence>
<accession>Q1K3F3</accession>
<reference evidence="12" key="2">
    <citation type="submission" date="2006-05" db="EMBL/GenBank/DDBJ databases">
        <title>Sequencing of the draft genome and assembly of Desulfuromonas acetoxidans DSM 684.</title>
        <authorList>
            <consortium name="US DOE Joint Genome Institute (JGI-PGF)"/>
            <person name="Copeland A."/>
            <person name="Lucas S."/>
            <person name="Lapidus A."/>
            <person name="Barry K."/>
            <person name="Detter J.C."/>
            <person name="Glavina del Rio T."/>
            <person name="Hammon N."/>
            <person name="Israni S."/>
            <person name="Dalin E."/>
            <person name="Tice H."/>
            <person name="Bruce D."/>
            <person name="Pitluck S."/>
            <person name="Richardson P."/>
        </authorList>
    </citation>
    <scope>NUCLEOTIDE SEQUENCE [LARGE SCALE GENOMIC DNA]</scope>
    <source>
        <strain evidence="12">DSM 684</strain>
    </source>
</reference>
<dbReference type="NCBIfam" id="TIGR00694">
    <property type="entry name" value="thiM"/>
    <property type="match status" value="1"/>
</dbReference>
<dbReference type="GO" id="GO:0009229">
    <property type="term" value="P:thiamine diphosphate biosynthetic process"/>
    <property type="evidence" value="ECO:0007669"/>
    <property type="project" value="UniProtKB-UniRule"/>
</dbReference>